<reference evidence="2 3" key="1">
    <citation type="journal article" date="2022" name="Syst. Appl. Microbiol.">
        <title>Rhodopirellula aestuarii sp. nov., a novel member of the genus Rhodopirellula isolated from brackish sediments collected in the Tagus River estuary, Portugal.</title>
        <authorList>
            <person name="Vitorino I.R."/>
            <person name="Klimek D."/>
            <person name="Calusinska M."/>
            <person name="Lobo-da-Cunha A."/>
            <person name="Vasconcelos V."/>
            <person name="Lage O.M."/>
        </authorList>
    </citation>
    <scope>NUCLEOTIDE SEQUENCE [LARGE SCALE GENOMIC DNA]</scope>
    <source>
        <strain evidence="2 3">ICT_H3.1</strain>
    </source>
</reference>
<gene>
    <name evidence="2" type="ORF">NB063_02615</name>
</gene>
<sequence>MRTDLNARRHLSDAIAKRIDRVRAVKWFLGLTFPYVFVASLVLGWRNNAVPEPNGLELTIRSSLLAAGFISVFAIFYFVIIRPVILAFNDEIDTTGANDSGNPRLPEQH</sequence>
<evidence type="ECO:0000313" key="3">
    <source>
        <dbReference type="Proteomes" id="UP001202961"/>
    </source>
</evidence>
<keyword evidence="1" id="KW-1133">Transmembrane helix</keyword>
<feature type="transmembrane region" description="Helical" evidence="1">
    <location>
        <begin position="27"/>
        <end position="46"/>
    </location>
</feature>
<dbReference type="EMBL" id="JAMQBK010000008">
    <property type="protein sequence ID" value="MCM2369508.1"/>
    <property type="molecule type" value="Genomic_DNA"/>
</dbReference>
<accession>A0ABT0TY33</accession>
<keyword evidence="1" id="KW-0812">Transmembrane</keyword>
<feature type="transmembrane region" description="Helical" evidence="1">
    <location>
        <begin position="58"/>
        <end position="80"/>
    </location>
</feature>
<evidence type="ECO:0000313" key="2">
    <source>
        <dbReference type="EMBL" id="MCM2369508.1"/>
    </source>
</evidence>
<keyword evidence="3" id="KW-1185">Reference proteome</keyword>
<evidence type="ECO:0000256" key="1">
    <source>
        <dbReference type="SAM" id="Phobius"/>
    </source>
</evidence>
<organism evidence="2 3">
    <name type="scientific">Aporhodopirellula aestuarii</name>
    <dbReference type="NCBI Taxonomy" id="2950107"/>
    <lineage>
        <taxon>Bacteria</taxon>
        <taxon>Pseudomonadati</taxon>
        <taxon>Planctomycetota</taxon>
        <taxon>Planctomycetia</taxon>
        <taxon>Pirellulales</taxon>
        <taxon>Pirellulaceae</taxon>
        <taxon>Aporhodopirellula</taxon>
    </lineage>
</organism>
<keyword evidence="1" id="KW-0472">Membrane</keyword>
<dbReference type="RefSeq" id="WP_250927173.1">
    <property type="nucleotide sequence ID" value="NZ_JAMQBK010000008.1"/>
</dbReference>
<protein>
    <recommendedName>
        <fullName evidence="4">DUF485 domain-containing protein</fullName>
    </recommendedName>
</protein>
<proteinExistence type="predicted"/>
<comment type="caution">
    <text evidence="2">The sequence shown here is derived from an EMBL/GenBank/DDBJ whole genome shotgun (WGS) entry which is preliminary data.</text>
</comment>
<dbReference type="Proteomes" id="UP001202961">
    <property type="component" value="Unassembled WGS sequence"/>
</dbReference>
<name>A0ABT0TY33_9BACT</name>
<evidence type="ECO:0008006" key="4">
    <source>
        <dbReference type="Google" id="ProtNLM"/>
    </source>
</evidence>